<keyword evidence="1" id="KW-0472">Membrane</keyword>
<organism evidence="2 3">
    <name type="scientific">Caulobacter segnis</name>
    <dbReference type="NCBI Taxonomy" id="88688"/>
    <lineage>
        <taxon>Bacteria</taxon>
        <taxon>Pseudomonadati</taxon>
        <taxon>Pseudomonadota</taxon>
        <taxon>Alphaproteobacteria</taxon>
        <taxon>Caulobacterales</taxon>
        <taxon>Caulobacteraceae</taxon>
        <taxon>Caulobacter</taxon>
    </lineage>
</organism>
<sequence>MDGATSPVTTPAAGETLTFGQTIEPKSFIGLSLKNGLLNIVTLTLYRFWGKTEVRRRVWSHVTLNGEPFEYTGRGKELFMGFLLATLFVGVPYLALILAIQFVSPLFTLLLIPVYIVMIMLIGMAIFMTYRYQASRTIWRGVRFHLSGKATNYGLVYLGYGLVNAVSLGWFSPAMTMRLSERIWSQMAYGDQPLSWKRAEQNNLYGPFAIAWVVGFAGYIALLALMIPMAVKAGRTGVEPGAAFVLKIYGYALVYTLMVVLASVPYHAAVLREIGASIRIGEARLRLDVKGGELLGLTISNILIVLLSLGFLQPVAMARTVKFLISRLSAEGTVALAEAHQAPRGPKTGEGLADAFDVSPF</sequence>
<feature type="transmembrane region" description="Helical" evidence="1">
    <location>
        <begin position="248"/>
        <end position="268"/>
    </location>
</feature>
<reference evidence="2 3" key="1">
    <citation type="submission" date="2022-04" db="EMBL/GenBank/DDBJ databases">
        <title>Genome sequence of soybean root-associated Caulobacter segnis RL271.</title>
        <authorList>
            <person name="Longley R."/>
            <person name="Bonito G."/>
            <person name="Trigodet F."/>
            <person name="Crosson S."/>
            <person name="Fiebig A."/>
        </authorList>
    </citation>
    <scope>NUCLEOTIDE SEQUENCE [LARGE SCALE GENOMIC DNA]</scope>
    <source>
        <strain evidence="2 3">RL271</strain>
    </source>
</reference>
<accession>A0ABY4ZY03</accession>
<proteinExistence type="predicted"/>
<evidence type="ECO:0000313" key="3">
    <source>
        <dbReference type="Proteomes" id="UP001057520"/>
    </source>
</evidence>
<feature type="transmembrane region" description="Helical" evidence="1">
    <location>
        <begin position="106"/>
        <end position="130"/>
    </location>
</feature>
<evidence type="ECO:0000256" key="1">
    <source>
        <dbReference type="SAM" id="Phobius"/>
    </source>
</evidence>
<feature type="transmembrane region" description="Helical" evidence="1">
    <location>
        <begin position="78"/>
        <end position="100"/>
    </location>
</feature>
<feature type="transmembrane region" description="Helical" evidence="1">
    <location>
        <begin position="204"/>
        <end position="227"/>
    </location>
</feature>
<feature type="transmembrane region" description="Helical" evidence="1">
    <location>
        <begin position="150"/>
        <end position="171"/>
    </location>
</feature>
<keyword evidence="1" id="KW-1133">Transmembrane helix</keyword>
<evidence type="ECO:0000313" key="2">
    <source>
        <dbReference type="EMBL" id="USQ97620.1"/>
    </source>
</evidence>
<protein>
    <submittedName>
        <fullName evidence="2">YjgN family protein</fullName>
    </submittedName>
</protein>
<dbReference type="EMBL" id="CP096040">
    <property type="protein sequence ID" value="USQ97620.1"/>
    <property type="molecule type" value="Genomic_DNA"/>
</dbReference>
<name>A0ABY4ZY03_9CAUL</name>
<gene>
    <name evidence="2" type="ORF">MZV50_08845</name>
</gene>
<feature type="transmembrane region" description="Helical" evidence="1">
    <location>
        <begin position="294"/>
        <end position="312"/>
    </location>
</feature>
<dbReference type="Pfam" id="PF05987">
    <property type="entry name" value="DUF898"/>
    <property type="match status" value="1"/>
</dbReference>
<keyword evidence="3" id="KW-1185">Reference proteome</keyword>
<dbReference type="InterPro" id="IPR010295">
    <property type="entry name" value="DUF898"/>
</dbReference>
<keyword evidence="1" id="KW-0812">Transmembrane</keyword>
<dbReference type="Proteomes" id="UP001057520">
    <property type="component" value="Chromosome"/>
</dbReference>
<feature type="transmembrane region" description="Helical" evidence="1">
    <location>
        <begin position="28"/>
        <end position="49"/>
    </location>
</feature>